<dbReference type="AlphaFoldDB" id="A0A7J6NB57"/>
<dbReference type="OrthoDB" id="10423512at2759"/>
<evidence type="ECO:0000256" key="1">
    <source>
        <dbReference type="SAM" id="MobiDB-lite"/>
    </source>
</evidence>
<organism evidence="2 3">
    <name type="scientific">Perkinsus olseni</name>
    <name type="common">Perkinsus atlanticus</name>
    <dbReference type="NCBI Taxonomy" id="32597"/>
    <lineage>
        <taxon>Eukaryota</taxon>
        <taxon>Sar</taxon>
        <taxon>Alveolata</taxon>
        <taxon>Perkinsozoa</taxon>
        <taxon>Perkinsea</taxon>
        <taxon>Perkinsida</taxon>
        <taxon>Perkinsidae</taxon>
        <taxon>Perkinsus</taxon>
    </lineage>
</organism>
<protein>
    <submittedName>
        <fullName evidence="2">Uncharacterized protein</fullName>
    </submittedName>
</protein>
<dbReference type="Proteomes" id="UP000541610">
    <property type="component" value="Unassembled WGS sequence"/>
</dbReference>
<evidence type="ECO:0000313" key="2">
    <source>
        <dbReference type="EMBL" id="KAF4681066.1"/>
    </source>
</evidence>
<accession>A0A7J6NB57</accession>
<proteinExistence type="predicted"/>
<name>A0A7J6NB57_PEROL</name>
<gene>
    <name evidence="2" type="ORF">FOZ60_012619</name>
</gene>
<reference evidence="2 3" key="1">
    <citation type="submission" date="2020-04" db="EMBL/GenBank/DDBJ databases">
        <title>Perkinsus olseni comparative genomics.</title>
        <authorList>
            <person name="Bogema D.R."/>
        </authorList>
    </citation>
    <scope>NUCLEOTIDE SEQUENCE [LARGE SCALE GENOMIC DNA]</scope>
    <source>
        <strain evidence="2">00978-12</strain>
    </source>
</reference>
<evidence type="ECO:0000313" key="3">
    <source>
        <dbReference type="Proteomes" id="UP000541610"/>
    </source>
</evidence>
<sequence length="307" mass="34070">MPAYQTPTDCGDCDCPEVDLIVLCLLMYGEGADQNDPESEPNPSVVSSADHRPPPPPWRPASTPTTIALEEVHSKLDVLLRTNQWLVDEIMAQRGDIRDLRDECDELRKCVNSLGFREGGDRKPTGRSVSSHPRVTMGTQCDDLPTEEENALRSELLRAKLELNERQRVEGRLRAQKAPVQACKNAAVQSMETITRDNRVVLSDDVMWRTPGGLCVVGKYSVTSTTCSERESERTAAYGYNPQTPSSFYGSTCLPATEGSFGGHQYHTDVEGLNYVELPQECYETVDEDSYGGEDSYQGYIFYGGHS</sequence>
<comment type="caution">
    <text evidence="2">The sequence shown here is derived from an EMBL/GenBank/DDBJ whole genome shotgun (WGS) entry which is preliminary data.</text>
</comment>
<feature type="region of interest" description="Disordered" evidence="1">
    <location>
        <begin position="33"/>
        <end position="63"/>
    </location>
</feature>
<dbReference type="EMBL" id="JABANP010000547">
    <property type="protein sequence ID" value="KAF4681066.1"/>
    <property type="molecule type" value="Genomic_DNA"/>
</dbReference>